<dbReference type="EMBL" id="CP001966">
    <property type="protein sequence ID" value="ADG77027.1"/>
    <property type="molecule type" value="Genomic_DNA"/>
</dbReference>
<keyword evidence="2 4" id="KW-0560">Oxidoreductase</keyword>
<dbReference type="InterPro" id="IPR016160">
    <property type="entry name" value="Ald_DH_CS_CYS"/>
</dbReference>
<dbReference type="AlphaFoldDB" id="D5URH4"/>
<evidence type="ECO:0000256" key="4">
    <source>
        <dbReference type="RuleBase" id="RU003345"/>
    </source>
</evidence>
<dbReference type="HOGENOM" id="CLU_005391_0_1_11"/>
<organism evidence="6 7">
    <name type="scientific">Tsukamurella paurometabola (strain ATCC 8368 / DSM 20162 / CCUG 35730 / CIP 100753 / JCM 10117 / KCTC 9821 / NBRC 16120 / NCIMB 702349 / NCTC 13040)</name>
    <name type="common">Corynebacterium paurometabolum</name>
    <dbReference type="NCBI Taxonomy" id="521096"/>
    <lineage>
        <taxon>Bacteria</taxon>
        <taxon>Bacillati</taxon>
        <taxon>Actinomycetota</taxon>
        <taxon>Actinomycetes</taxon>
        <taxon>Mycobacteriales</taxon>
        <taxon>Tsukamurellaceae</taxon>
        <taxon>Tsukamurella</taxon>
    </lineage>
</organism>
<dbReference type="GO" id="GO:0016620">
    <property type="term" value="F:oxidoreductase activity, acting on the aldehyde or oxo group of donors, NAD or NADP as acceptor"/>
    <property type="evidence" value="ECO:0007669"/>
    <property type="project" value="InterPro"/>
</dbReference>
<dbReference type="InterPro" id="IPR016162">
    <property type="entry name" value="Ald_DH_N"/>
</dbReference>
<evidence type="ECO:0000256" key="1">
    <source>
        <dbReference type="ARBA" id="ARBA00009986"/>
    </source>
</evidence>
<protein>
    <submittedName>
        <fullName evidence="6">Aldehyde Dehydrogenase</fullName>
    </submittedName>
</protein>
<dbReference type="eggNOG" id="COG1012">
    <property type="taxonomic scope" value="Bacteria"/>
</dbReference>
<keyword evidence="7" id="KW-1185">Reference proteome</keyword>
<name>D5URH4_TSUPD</name>
<evidence type="ECO:0000256" key="3">
    <source>
        <dbReference type="PROSITE-ProRule" id="PRU10007"/>
    </source>
</evidence>
<dbReference type="KEGG" id="tpr:Tpau_0386"/>
<dbReference type="InterPro" id="IPR015590">
    <property type="entry name" value="Aldehyde_DH_dom"/>
</dbReference>
<evidence type="ECO:0000313" key="6">
    <source>
        <dbReference type="EMBL" id="ADG77027.1"/>
    </source>
</evidence>
<dbReference type="PANTHER" id="PTHR11699">
    <property type="entry name" value="ALDEHYDE DEHYDROGENASE-RELATED"/>
    <property type="match status" value="1"/>
</dbReference>
<dbReference type="InterPro" id="IPR029510">
    <property type="entry name" value="Ald_DH_CS_GLU"/>
</dbReference>
<proteinExistence type="inferred from homology"/>
<dbReference type="InterPro" id="IPR016163">
    <property type="entry name" value="Ald_DH_C"/>
</dbReference>
<gene>
    <name evidence="6" type="ordered locus">Tpau_0386</name>
</gene>
<evidence type="ECO:0000256" key="2">
    <source>
        <dbReference type="ARBA" id="ARBA00023002"/>
    </source>
</evidence>
<reference evidence="7" key="1">
    <citation type="submission" date="2010-03" db="EMBL/GenBank/DDBJ databases">
        <title>The complete chromosome of Tsukamurella paurometabola DSM 20162.</title>
        <authorList>
            <consortium name="US DOE Joint Genome Institute (JGI-PGF)"/>
            <person name="Lucas S."/>
            <person name="Copeland A."/>
            <person name="Lapidus A."/>
            <person name="Glavina del Rio T."/>
            <person name="Dalin E."/>
            <person name="Tice H."/>
            <person name="Bruce D."/>
            <person name="Goodwin L."/>
            <person name="Pitluck S."/>
            <person name="Kyrpides N."/>
            <person name="Mavromatis K."/>
            <person name="Ivanova N."/>
            <person name="Mikhailova N."/>
            <person name="Munk A.C."/>
            <person name="Brettin T."/>
            <person name="Detter J.C."/>
            <person name="Tapia R."/>
            <person name="Han C."/>
            <person name="Larimer F."/>
            <person name="Land M."/>
            <person name="Hauser L."/>
            <person name="Markowitz V."/>
            <person name="Cheng J.-F."/>
            <person name="Hugenholtz P."/>
            <person name="Woyke T."/>
            <person name="Wu D."/>
            <person name="Jando M."/>
            <person name="Brambilla E."/>
            <person name="Klenk H.-P."/>
            <person name="Eisen J.A."/>
        </authorList>
    </citation>
    <scope>NUCLEOTIDE SEQUENCE [LARGE SCALE GENOMIC DNA]</scope>
    <source>
        <strain evidence="7">ATCC 8368 / DSM 20162 / CCUG 35730 / CIP 100753 / JCM 10117 / KCTC 9821 / NBRC 16120 / NCIMB 702349 / NCTC 13040</strain>
    </source>
</reference>
<dbReference type="RefSeq" id="WP_013125069.1">
    <property type="nucleotide sequence ID" value="NC_014158.1"/>
</dbReference>
<dbReference type="Proteomes" id="UP000001213">
    <property type="component" value="Chromosome"/>
</dbReference>
<feature type="active site" evidence="3">
    <location>
        <position position="270"/>
    </location>
</feature>
<dbReference type="PROSITE" id="PS00687">
    <property type="entry name" value="ALDEHYDE_DEHYDR_GLU"/>
    <property type="match status" value="1"/>
</dbReference>
<dbReference type="InterPro" id="IPR016161">
    <property type="entry name" value="Ald_DH/histidinol_DH"/>
</dbReference>
<dbReference type="SUPFAM" id="SSF53720">
    <property type="entry name" value="ALDH-like"/>
    <property type="match status" value="1"/>
</dbReference>
<dbReference type="Gene3D" id="3.40.605.10">
    <property type="entry name" value="Aldehyde Dehydrogenase, Chain A, domain 1"/>
    <property type="match status" value="1"/>
</dbReference>
<reference evidence="6 7" key="2">
    <citation type="journal article" date="2011" name="Stand. Genomic Sci.">
        <title>Complete genome sequence of Tsukamurella paurometabola type strain (no. 33).</title>
        <authorList>
            <person name="Munk A.C."/>
            <person name="Lapidus A."/>
            <person name="Lucas S."/>
            <person name="Nolan M."/>
            <person name="Tice H."/>
            <person name="Cheng J.F."/>
            <person name="Del Rio T.G."/>
            <person name="Goodwin L."/>
            <person name="Pitluck S."/>
            <person name="Liolios K."/>
            <person name="Huntemann M."/>
            <person name="Ivanova N."/>
            <person name="Mavromatis K."/>
            <person name="Mikhailova N."/>
            <person name="Pati A."/>
            <person name="Chen A."/>
            <person name="Palaniappan K."/>
            <person name="Tapia R."/>
            <person name="Han C."/>
            <person name="Land M."/>
            <person name="Hauser L."/>
            <person name="Chang Y.J."/>
            <person name="Jeffries C.D."/>
            <person name="Brettin T."/>
            <person name="Yasawong M."/>
            <person name="Brambilla E.M."/>
            <person name="Rohde M."/>
            <person name="Sikorski J."/>
            <person name="Goker M."/>
            <person name="Detter J.C."/>
            <person name="Woyke T."/>
            <person name="Bristow J."/>
            <person name="Eisen J.A."/>
            <person name="Markowitz V."/>
            <person name="Hugenholtz P."/>
            <person name="Kyrpides N.C."/>
            <person name="Klenk H.P."/>
        </authorList>
    </citation>
    <scope>NUCLEOTIDE SEQUENCE [LARGE SCALE GENOMIC DNA]</scope>
    <source>
        <strain evidence="7">ATCC 8368 / DSM 20162 / CCUG 35730 / CIP 100753 / JCM 10117 / KCTC 9821 / NBRC 16120 / NCIMB 702349 / NCTC 13040</strain>
    </source>
</reference>
<dbReference type="Pfam" id="PF00171">
    <property type="entry name" value="Aldedh"/>
    <property type="match status" value="1"/>
</dbReference>
<comment type="similarity">
    <text evidence="1 4">Belongs to the aldehyde dehydrogenase family.</text>
</comment>
<evidence type="ECO:0000259" key="5">
    <source>
        <dbReference type="Pfam" id="PF00171"/>
    </source>
</evidence>
<dbReference type="FunFam" id="3.40.605.10:FF:000001">
    <property type="entry name" value="Aldehyde dehydrogenase 1"/>
    <property type="match status" value="1"/>
</dbReference>
<dbReference type="STRING" id="521096.Tpau_0386"/>
<dbReference type="FunFam" id="3.40.309.10:FF:000012">
    <property type="entry name" value="Betaine aldehyde dehydrogenase"/>
    <property type="match status" value="1"/>
</dbReference>
<dbReference type="PROSITE" id="PS00070">
    <property type="entry name" value="ALDEHYDE_DEHYDR_CYS"/>
    <property type="match status" value="1"/>
</dbReference>
<evidence type="ECO:0000313" key="7">
    <source>
        <dbReference type="Proteomes" id="UP000001213"/>
    </source>
</evidence>
<feature type="domain" description="Aldehyde dehydrogenase" evidence="5">
    <location>
        <begin position="38"/>
        <end position="492"/>
    </location>
</feature>
<dbReference type="Gene3D" id="3.40.309.10">
    <property type="entry name" value="Aldehyde Dehydrogenase, Chain A, domain 2"/>
    <property type="match status" value="1"/>
</dbReference>
<sequence>MPEPSDVTSINWHERASTIKLPTTSFIDGRSTPALSRESFDVVNPATDQVLTAVSAGGADDIDAAVKAARRAFDDGRWNGLSPTERGERLIRFADLLLENIEELALLVTLEMGKVIRDSYTVEVPGAAAVFRYYGEVIDKIPGELPPTADGSVAMVRRIPVGVVGAVVPWNFPLDIAAWKVAPALAAGNSVVLKPAEESPLSALRMAEIATEAGIPDGVFNVVPGLGTTAGRALGVHPGVQCLAFTGSTEVGKKFLAYSAESNMKQVWLECGGKSPNIVFADYDDLDRAAEMTCFGIFGNQGEVCSANSRLLVQRTIAEEFLTKVVEQAATYRPGDPLDPDSITGAMVSEKHLDRVLAACSQAGSDGRTLLGGKRIEGPGYFMEPTVVVDLPLDAAAMTDEIFGPVLSVAVFDDEAEAVAIANDTAYGLAGSVWTSSLDRALRVSDALHAGTVSVNTVDALSPGTPFGGFGESGFGSDLSVHALDKFTGLKTTWIARHAR</sequence>
<accession>D5URH4</accession>